<organism evidence="1 3">
    <name type="scientific">Budvicia aquatica</name>
    <dbReference type="NCBI Taxonomy" id="82979"/>
    <lineage>
        <taxon>Bacteria</taxon>
        <taxon>Pseudomonadati</taxon>
        <taxon>Pseudomonadota</taxon>
        <taxon>Gammaproteobacteria</taxon>
        <taxon>Enterobacterales</taxon>
        <taxon>Budviciaceae</taxon>
        <taxon>Budvicia</taxon>
    </lineage>
</organism>
<evidence type="ECO:0000313" key="2">
    <source>
        <dbReference type="EMBL" id="VFS51193.1"/>
    </source>
</evidence>
<dbReference type="STRING" id="1111728.GCA_000427805_03966"/>
<evidence type="ECO:0000313" key="3">
    <source>
        <dbReference type="Proteomes" id="UP000224974"/>
    </source>
</evidence>
<dbReference type="RefSeq" id="WP_029095836.1">
    <property type="nucleotide sequence ID" value="NZ_CAADJA010000002.1"/>
</dbReference>
<name>A0A2C6DP85_9GAMM</name>
<evidence type="ECO:0000313" key="4">
    <source>
        <dbReference type="Proteomes" id="UP000373449"/>
    </source>
</evidence>
<keyword evidence="3" id="KW-1185">Reference proteome</keyword>
<dbReference type="Proteomes" id="UP000373449">
    <property type="component" value="Unassembled WGS sequence"/>
</dbReference>
<dbReference type="EMBL" id="PDDX01000001">
    <property type="protein sequence ID" value="PHI31027.1"/>
    <property type="molecule type" value="Genomic_DNA"/>
</dbReference>
<sequence length="64" mass="6977">MKIELVVDGNAVSAVSSDDIDSTRVLGFTAEVHKQLHAVKLVSDAERLERSKHKYPEWAAAGCP</sequence>
<gene>
    <name evidence="1" type="ORF">CRN84_17650</name>
    <name evidence="2" type="ORF">NCTC12282_04893</name>
</gene>
<evidence type="ECO:0000313" key="1">
    <source>
        <dbReference type="EMBL" id="PHI31027.1"/>
    </source>
</evidence>
<dbReference type="AlphaFoldDB" id="A0A2C6DP85"/>
<protein>
    <submittedName>
        <fullName evidence="1">Uncharacterized protein</fullName>
    </submittedName>
</protein>
<dbReference type="EMBL" id="CAADJA010000002">
    <property type="protein sequence ID" value="VFS51193.1"/>
    <property type="molecule type" value="Genomic_DNA"/>
</dbReference>
<proteinExistence type="predicted"/>
<reference evidence="2 4" key="3">
    <citation type="submission" date="2019-03" db="EMBL/GenBank/DDBJ databases">
        <authorList>
            <consortium name="Pathogen Informatics"/>
        </authorList>
    </citation>
    <scope>NUCLEOTIDE SEQUENCE [LARGE SCALE GENOMIC DNA]</scope>
    <source>
        <strain evidence="2 4">NCTC12282</strain>
    </source>
</reference>
<dbReference type="Proteomes" id="UP000224974">
    <property type="component" value="Unassembled WGS sequence"/>
</dbReference>
<reference evidence="1" key="1">
    <citation type="submission" date="2017-09" db="EMBL/GenBank/DDBJ databases">
        <title>FDA dAtabase for Regulatory Grade micrObial Sequences (FDA-ARGOS): Supporting development and validation of Infectious Disease Dx tests.</title>
        <authorList>
            <person name="Minogue T."/>
            <person name="Wolcott M."/>
            <person name="Wasieloski L."/>
            <person name="Aguilar W."/>
            <person name="Moore D."/>
            <person name="Tallon L.J."/>
            <person name="Sadzewicz L."/>
            <person name="Ott S."/>
            <person name="Zhao X."/>
            <person name="Nagaraj S."/>
            <person name="Vavikolanu K."/>
            <person name="Aluvathingal J."/>
            <person name="Nadendla S."/>
            <person name="Sichtig H."/>
        </authorList>
    </citation>
    <scope>NUCLEOTIDE SEQUENCE</scope>
    <source>
        <strain evidence="1">FDAARGOS_387</strain>
    </source>
</reference>
<accession>A0A2C6DP85</accession>
<reference evidence="3" key="2">
    <citation type="submission" date="2017-09" db="EMBL/GenBank/DDBJ databases">
        <title>FDA dAtabase for Regulatory Grade micrObial Sequences (FDA-ARGOS): Supporting development and validation of Infectious Disease Dx tests.</title>
        <authorList>
            <person name="Minogue T."/>
            <person name="Wolcott M."/>
            <person name="Wasieloski L."/>
            <person name="Aguilar W."/>
            <person name="Moore D."/>
            <person name="Tallon L."/>
            <person name="Sadzewicz L."/>
            <person name="Ott S."/>
            <person name="Zhao X."/>
            <person name="Nagaraj S."/>
            <person name="Vavikolanu K."/>
            <person name="Aluvathingal J."/>
            <person name="Nadendla S."/>
            <person name="Sichtig H."/>
        </authorList>
    </citation>
    <scope>NUCLEOTIDE SEQUENCE [LARGE SCALE GENOMIC DNA]</scope>
    <source>
        <strain evidence="3">FDAARGOS_387</strain>
    </source>
</reference>